<evidence type="ECO:0000313" key="3">
    <source>
        <dbReference type="Proteomes" id="UP000015100"/>
    </source>
</evidence>
<dbReference type="AlphaFoldDB" id="S8C1W4"/>
<dbReference type="EMBL" id="AQGS01000003">
    <property type="protein sequence ID" value="EPS45743.1"/>
    <property type="molecule type" value="Genomic_DNA"/>
</dbReference>
<feature type="signal peptide" evidence="1">
    <location>
        <begin position="1"/>
        <end position="21"/>
    </location>
</feature>
<organism evidence="2 3">
    <name type="scientific">Dactylellina haptotyla (strain CBS 200.50)</name>
    <name type="common">Nematode-trapping fungus</name>
    <name type="synonym">Monacrosporium haptotylum</name>
    <dbReference type="NCBI Taxonomy" id="1284197"/>
    <lineage>
        <taxon>Eukaryota</taxon>
        <taxon>Fungi</taxon>
        <taxon>Dikarya</taxon>
        <taxon>Ascomycota</taxon>
        <taxon>Pezizomycotina</taxon>
        <taxon>Orbiliomycetes</taxon>
        <taxon>Orbiliales</taxon>
        <taxon>Orbiliaceae</taxon>
        <taxon>Dactylellina</taxon>
    </lineage>
</organism>
<accession>S8C1W4</accession>
<feature type="chain" id="PRO_5004548785" evidence="1">
    <location>
        <begin position="22"/>
        <end position="305"/>
    </location>
</feature>
<keyword evidence="3" id="KW-1185">Reference proteome</keyword>
<dbReference type="OrthoDB" id="5332755at2759"/>
<keyword evidence="1" id="KW-0732">Signal</keyword>
<proteinExistence type="predicted"/>
<sequence length="305" mass="34532">MKISSGSQEWLLLLVYFGATATTLNSRIQIEYPSSKSATKNGPTTLNIPPSATTFTTLRTITTKLTPNIEDTRTISGSAMEGLSGDTDAHLPLGTTMEVKETPTKVLGTEPPEKRYGDQLGPNWFMKKEMTVRCQQARLVYEMEPHENNIPGVDLEGWPNWRVFRNRLDAYDAIRCFCYADLIQPTATETGIPNEKYQEAIDQIPGTVRFLKNTHWKWNMDGLGREPGQSMSWSNQRTRVNDPRIKEPYYLEGPGQERTWDWLRNLDGLRGLGLGGSKFGKRRVDVTPYNKRCLKAEVCVVDDAH</sequence>
<evidence type="ECO:0000256" key="1">
    <source>
        <dbReference type="SAM" id="SignalP"/>
    </source>
</evidence>
<comment type="caution">
    <text evidence="2">The sequence shown here is derived from an EMBL/GenBank/DDBJ whole genome shotgun (WGS) entry which is preliminary data.</text>
</comment>
<protein>
    <submittedName>
        <fullName evidence="2">Uncharacterized protein</fullName>
    </submittedName>
</protein>
<dbReference type="Proteomes" id="UP000015100">
    <property type="component" value="Unassembled WGS sequence"/>
</dbReference>
<dbReference type="HOGENOM" id="CLU_912222_0_0_1"/>
<gene>
    <name evidence="2" type="ORF">H072_299</name>
</gene>
<evidence type="ECO:0000313" key="2">
    <source>
        <dbReference type="EMBL" id="EPS45743.1"/>
    </source>
</evidence>
<name>S8C1W4_DACHA</name>
<reference evidence="2 3" key="1">
    <citation type="journal article" date="2013" name="PLoS Genet.">
        <title>Genomic mechanisms accounting for the adaptation to parasitism in nematode-trapping fungi.</title>
        <authorList>
            <person name="Meerupati T."/>
            <person name="Andersson K.M."/>
            <person name="Friman E."/>
            <person name="Kumar D."/>
            <person name="Tunlid A."/>
            <person name="Ahren D."/>
        </authorList>
    </citation>
    <scope>NUCLEOTIDE SEQUENCE [LARGE SCALE GENOMIC DNA]</scope>
    <source>
        <strain evidence="2 3">CBS 200.50</strain>
    </source>
</reference>
<reference evidence="3" key="2">
    <citation type="submission" date="2013-04" db="EMBL/GenBank/DDBJ databases">
        <title>Genomic mechanisms accounting for the adaptation to parasitism in nematode-trapping fungi.</title>
        <authorList>
            <person name="Ahren D.G."/>
        </authorList>
    </citation>
    <scope>NUCLEOTIDE SEQUENCE [LARGE SCALE GENOMIC DNA]</scope>
    <source>
        <strain evidence="3">CBS 200.50</strain>
    </source>
</reference>